<keyword evidence="2 5" id="KW-0689">Ribosomal protein</keyword>
<dbReference type="GO" id="GO:0003735">
    <property type="term" value="F:structural constituent of ribosome"/>
    <property type="evidence" value="ECO:0007669"/>
    <property type="project" value="InterPro"/>
</dbReference>
<evidence type="ECO:0000256" key="4">
    <source>
        <dbReference type="SAM" id="MobiDB-lite"/>
    </source>
</evidence>
<dbReference type="NCBIfam" id="TIGR01030">
    <property type="entry name" value="rpmH_bact"/>
    <property type="match status" value="1"/>
</dbReference>
<proteinExistence type="inferred from homology"/>
<evidence type="ECO:0000256" key="2">
    <source>
        <dbReference type="ARBA" id="ARBA00022980"/>
    </source>
</evidence>
<dbReference type="GeneID" id="33357549"/>
<dbReference type="Gene3D" id="1.10.287.3980">
    <property type="match status" value="1"/>
</dbReference>
<dbReference type="Pfam" id="PF00468">
    <property type="entry name" value="Ribosomal_L34"/>
    <property type="match status" value="1"/>
</dbReference>
<organism evidence="5">
    <name type="scientific">Vertebrata isogona</name>
    <dbReference type="NCBI Taxonomy" id="2006944"/>
    <lineage>
        <taxon>Eukaryota</taxon>
        <taxon>Rhodophyta</taxon>
        <taxon>Florideophyceae</taxon>
        <taxon>Rhodymeniophycidae</taxon>
        <taxon>Ceramiales</taxon>
        <taxon>Rhodomelaceae</taxon>
        <taxon>Polysiphonioideae</taxon>
        <taxon>Vertebrata</taxon>
    </lineage>
</organism>
<evidence type="ECO:0000256" key="3">
    <source>
        <dbReference type="ARBA" id="ARBA00023274"/>
    </source>
</evidence>
<dbReference type="AlphaFoldDB" id="A0A1Z1MF27"/>
<dbReference type="GO" id="GO:0005840">
    <property type="term" value="C:ribosome"/>
    <property type="evidence" value="ECO:0007669"/>
    <property type="project" value="UniProtKB-KW"/>
</dbReference>
<dbReference type="EMBL" id="MF101433">
    <property type="protein sequence ID" value="ARW64650.1"/>
    <property type="molecule type" value="Genomic_DNA"/>
</dbReference>
<reference evidence="5" key="1">
    <citation type="journal article" date="2017" name="J. Phycol.">
        <title>Analysis of chloroplast genomes and a supermatrix inform reclassification of the Rhodomelaceae (Rhodophyta).</title>
        <authorList>
            <person name="Diaz-Tapia P."/>
            <person name="Maggs C.A."/>
            <person name="West J.A."/>
            <person name="Verbruggen H."/>
        </authorList>
    </citation>
    <scope>NUCLEOTIDE SEQUENCE</scope>
    <source>
        <strain evidence="5">PD831</strain>
    </source>
</reference>
<feature type="compositionally biased region" description="Basic residues" evidence="4">
    <location>
        <begin position="29"/>
        <end position="42"/>
    </location>
</feature>
<name>A0A1Z1MF27_9FLOR</name>
<dbReference type="InterPro" id="IPR000271">
    <property type="entry name" value="Ribosomal_bL34"/>
</dbReference>
<evidence type="ECO:0000256" key="1">
    <source>
        <dbReference type="ARBA" id="ARBA00010111"/>
    </source>
</evidence>
<keyword evidence="3" id="KW-0687">Ribonucleoprotein</keyword>
<dbReference type="GO" id="GO:0006412">
    <property type="term" value="P:translation"/>
    <property type="evidence" value="ECO:0007669"/>
    <property type="project" value="InterPro"/>
</dbReference>
<keyword evidence="5" id="KW-0934">Plastid</keyword>
<accession>A0A1Z1MF27</accession>
<feature type="region of interest" description="Disordered" evidence="4">
    <location>
        <begin position="19"/>
        <end position="42"/>
    </location>
</feature>
<comment type="similarity">
    <text evidence="1">Belongs to the bacterial ribosomal protein bL34 family.</text>
</comment>
<keyword evidence="5" id="KW-0150">Chloroplast</keyword>
<dbReference type="RefSeq" id="YP_009395489.1">
    <property type="nucleotide sequence ID" value="NC_035278.1"/>
</dbReference>
<gene>
    <name evidence="5" type="primary">rpl34</name>
</gene>
<protein>
    <submittedName>
        <fullName evidence="5">Ribosomal protein L34</fullName>
    </submittedName>
</protein>
<geneLocation type="chloroplast" evidence="5"/>
<sequence>MKTASNLKRKRKNGFLVRMQTQTGQKVIASRRRKKRRKLITH</sequence>
<dbReference type="GO" id="GO:1990904">
    <property type="term" value="C:ribonucleoprotein complex"/>
    <property type="evidence" value="ECO:0007669"/>
    <property type="project" value="UniProtKB-KW"/>
</dbReference>
<evidence type="ECO:0000313" key="5">
    <source>
        <dbReference type="EMBL" id="ARW64650.1"/>
    </source>
</evidence>